<dbReference type="InterPro" id="IPR055285">
    <property type="entry name" value="ANKRD13_C"/>
</dbReference>
<evidence type="ECO:0000256" key="6">
    <source>
        <dbReference type="ARBA" id="ARBA00023186"/>
    </source>
</evidence>
<keyword evidence="3" id="KW-0256">Endoplasmic reticulum</keyword>
<organism evidence="10 11">
    <name type="scientific">Clytia hemisphaerica</name>
    <dbReference type="NCBI Taxonomy" id="252671"/>
    <lineage>
        <taxon>Eukaryota</taxon>
        <taxon>Metazoa</taxon>
        <taxon>Cnidaria</taxon>
        <taxon>Hydrozoa</taxon>
        <taxon>Hydroidolina</taxon>
        <taxon>Leptothecata</taxon>
        <taxon>Obeliida</taxon>
        <taxon>Clytiidae</taxon>
        <taxon>Clytia</taxon>
    </lineage>
</organism>
<sequence>MSVEEETDFLPLHETIFLKDAKRLEHLIESQKYDIDKKDKFGNTALHIAAMIGATDCLQCLLKHKADANIKNLNGWTPLAETVSYGSRTAIKSILRRIKQQNRENMDIRRPTLVKTLKDLNDFEMELRWEFHSWVPLLSRLLPSDVCKISKKGSAIRMDSTLIEFTDMKWKRGDITFLFRGDKETSENLIVMDNENKVFQKIQRNEIDSTLEEEVDYLMCSDIVSAQMSTKTINFTPAQNGWIFKEDKVEVIGKVSCDVYHVHGMNLISKKRREHLSEEDMRKNKELSEAFHRGDTMLMENEKCQPLTRKNSLTPPMENPWSFVNYIESSGLYLGRDPRQTESKKTIKGNVWMSEDFPLSTDLILNILNVIAPAKHFQKMKDFVSLKLPPGFPVKIEIPVLPTIVARVSFHDFEWKNELDDDLFVLPTEYKEDPNHFPDL</sequence>
<keyword evidence="4 8" id="KW-0040">ANK repeat</keyword>
<comment type="function">
    <text evidence="7">Acts as a molecular chaperone for G protein-coupled receptors, regulating their biogenesis and exit from the ER.</text>
</comment>
<accession>A0A7M5XKG9</accession>
<keyword evidence="2" id="KW-0677">Repeat</keyword>
<keyword evidence="5" id="KW-0472">Membrane</keyword>
<dbReference type="Pfam" id="PF11904">
    <property type="entry name" value="ANKRD13_C"/>
    <property type="match status" value="1"/>
</dbReference>
<dbReference type="PANTHER" id="PTHR12447">
    <property type="entry name" value="ANKYRIN REPEAT DOMAIN-CONTAINING PROTEIN 13"/>
    <property type="match status" value="1"/>
</dbReference>
<dbReference type="SUPFAM" id="SSF48403">
    <property type="entry name" value="Ankyrin repeat"/>
    <property type="match status" value="1"/>
</dbReference>
<name>A0A7M5XKG9_9CNID</name>
<evidence type="ECO:0000259" key="9">
    <source>
        <dbReference type="Pfam" id="PF11904"/>
    </source>
</evidence>
<dbReference type="RefSeq" id="XP_066924704.1">
    <property type="nucleotide sequence ID" value="XM_067068603.1"/>
</dbReference>
<dbReference type="GO" id="GO:0005789">
    <property type="term" value="C:endoplasmic reticulum membrane"/>
    <property type="evidence" value="ECO:0007669"/>
    <property type="project" value="UniProtKB-SubCell"/>
</dbReference>
<dbReference type="EnsemblMetazoa" id="CLYHEMT025191.1">
    <property type="protein sequence ID" value="CLYHEMP025191.1"/>
    <property type="gene ID" value="CLYHEMG025191"/>
</dbReference>
<evidence type="ECO:0000256" key="8">
    <source>
        <dbReference type="PROSITE-ProRule" id="PRU00023"/>
    </source>
</evidence>
<protein>
    <recommendedName>
        <fullName evidence="9">Ankyrin repeat domain-containing protein</fullName>
    </recommendedName>
</protein>
<dbReference type="PANTHER" id="PTHR12447:SF25">
    <property type="entry name" value="ANKYRIN REPEAT DOMAIN-CONTAINING PROTEIN 13C"/>
    <property type="match status" value="1"/>
</dbReference>
<dbReference type="OrthoDB" id="1585644at2759"/>
<dbReference type="Gene3D" id="1.25.40.20">
    <property type="entry name" value="Ankyrin repeat-containing domain"/>
    <property type="match status" value="1"/>
</dbReference>
<dbReference type="Pfam" id="PF12796">
    <property type="entry name" value="Ank_2"/>
    <property type="match status" value="1"/>
</dbReference>
<dbReference type="InterPro" id="IPR002110">
    <property type="entry name" value="Ankyrin_rpt"/>
</dbReference>
<feature type="repeat" description="ANK" evidence="8">
    <location>
        <begin position="41"/>
        <end position="73"/>
    </location>
</feature>
<evidence type="ECO:0000256" key="5">
    <source>
        <dbReference type="ARBA" id="ARBA00023136"/>
    </source>
</evidence>
<evidence type="ECO:0000256" key="4">
    <source>
        <dbReference type="ARBA" id="ARBA00023043"/>
    </source>
</evidence>
<comment type="subcellular location">
    <subcellularLocation>
        <location evidence="1">Endoplasmic reticulum membrane</location>
    </subcellularLocation>
</comment>
<evidence type="ECO:0000313" key="11">
    <source>
        <dbReference type="Proteomes" id="UP000594262"/>
    </source>
</evidence>
<dbReference type="GO" id="GO:0005102">
    <property type="term" value="F:signaling receptor binding"/>
    <property type="evidence" value="ECO:0007669"/>
    <property type="project" value="TreeGrafter"/>
</dbReference>
<dbReference type="AlphaFoldDB" id="A0A7M5XKG9"/>
<evidence type="ECO:0000256" key="7">
    <source>
        <dbReference type="ARBA" id="ARBA00037107"/>
    </source>
</evidence>
<dbReference type="GeneID" id="136811996"/>
<evidence type="ECO:0000256" key="2">
    <source>
        <dbReference type="ARBA" id="ARBA00022737"/>
    </source>
</evidence>
<keyword evidence="11" id="KW-1185">Reference proteome</keyword>
<dbReference type="SMART" id="SM00248">
    <property type="entry name" value="ANK"/>
    <property type="match status" value="3"/>
</dbReference>
<dbReference type="InterPro" id="IPR036770">
    <property type="entry name" value="Ankyrin_rpt-contain_sf"/>
</dbReference>
<reference evidence="10" key="1">
    <citation type="submission" date="2021-01" db="UniProtKB">
        <authorList>
            <consortium name="EnsemblMetazoa"/>
        </authorList>
    </citation>
    <scope>IDENTIFICATION</scope>
</reference>
<feature type="domain" description="Ankyrin repeat" evidence="9">
    <location>
        <begin position="157"/>
        <end position="417"/>
    </location>
</feature>
<evidence type="ECO:0000256" key="3">
    <source>
        <dbReference type="ARBA" id="ARBA00022824"/>
    </source>
</evidence>
<evidence type="ECO:0000256" key="1">
    <source>
        <dbReference type="ARBA" id="ARBA00004586"/>
    </source>
</evidence>
<keyword evidence="6" id="KW-0143">Chaperone</keyword>
<evidence type="ECO:0000313" key="10">
    <source>
        <dbReference type="EnsemblMetazoa" id="CLYHEMP025191.1"/>
    </source>
</evidence>
<proteinExistence type="predicted"/>
<dbReference type="InterPro" id="IPR021832">
    <property type="entry name" value="ANKRD13"/>
</dbReference>
<dbReference type="GO" id="GO:0006621">
    <property type="term" value="P:protein retention in ER lumen"/>
    <property type="evidence" value="ECO:0007669"/>
    <property type="project" value="TreeGrafter"/>
</dbReference>
<dbReference type="PROSITE" id="PS50088">
    <property type="entry name" value="ANK_REPEAT"/>
    <property type="match status" value="1"/>
</dbReference>
<dbReference type="PROSITE" id="PS50297">
    <property type="entry name" value="ANK_REP_REGION"/>
    <property type="match status" value="1"/>
</dbReference>
<dbReference type="Proteomes" id="UP000594262">
    <property type="component" value="Unplaced"/>
</dbReference>